<evidence type="ECO:0000256" key="8">
    <source>
        <dbReference type="SAM" id="Phobius"/>
    </source>
</evidence>
<dbReference type="NCBIfam" id="TIGR01297">
    <property type="entry name" value="CDF"/>
    <property type="match status" value="1"/>
</dbReference>
<reference evidence="11 12" key="2">
    <citation type="submission" date="2018-03" db="EMBL/GenBank/DDBJ databases">
        <title>The ancient ancestry and fast evolution of plastids.</title>
        <authorList>
            <person name="Moore K.R."/>
            <person name="Magnabosco C."/>
            <person name="Momper L."/>
            <person name="Gold D.A."/>
            <person name="Bosak T."/>
            <person name="Fournier G.P."/>
        </authorList>
    </citation>
    <scope>NUCLEOTIDE SEQUENCE [LARGE SCALE GENOMIC DNA]</scope>
    <source>
        <strain evidence="11 12">ULC18</strain>
    </source>
</reference>
<evidence type="ECO:0000256" key="1">
    <source>
        <dbReference type="ARBA" id="ARBA00004141"/>
    </source>
</evidence>
<feature type="transmembrane region" description="Helical" evidence="8">
    <location>
        <begin position="200"/>
        <end position="222"/>
    </location>
</feature>
<feature type="domain" description="Cation efflux protein transmembrane" evidence="9">
    <location>
        <begin position="38"/>
        <end position="229"/>
    </location>
</feature>
<evidence type="ECO:0000313" key="12">
    <source>
        <dbReference type="Proteomes" id="UP000239576"/>
    </source>
</evidence>
<sequence length="350" mass="37312">MTIAGTRSAGTSVNDWNCSCCALDPLTASASGQSTRRLWLVLGLLILLWIAELSIGSWSHSLSLLADAGHLFADVGALLLTLAASWFARRPAAGRATFGHWRVELLAALANGFGLLAIAALIAWEAVERFHFPEPVLSLPLLLGAGLGLLVNGLNLKLLHKHSAHDLNLQGAFLHVVADVASSVGILVAALVIYGLHWLWIDAVASLMIACLTGLSALPLIWNSLEVLLNYAPRSVDPALVREFLESSPGVCQVQKLHIWSIASNRAGLCAQLAIKPLTAAERDRLQSQLQAELSHAFGIQDSTLQLTNRFAIGAETLHPLLEGSLRAQISTTTTTTLSGLVRGCQEITS</sequence>
<dbReference type="InterPro" id="IPR002524">
    <property type="entry name" value="Cation_efflux"/>
</dbReference>
<protein>
    <submittedName>
        <fullName evidence="11">Cation transporter</fullName>
    </submittedName>
</protein>
<keyword evidence="4 8" id="KW-0812">Transmembrane</keyword>
<keyword evidence="5 8" id="KW-1133">Transmembrane helix</keyword>
<feature type="transmembrane region" description="Helical" evidence="8">
    <location>
        <begin position="171"/>
        <end position="194"/>
    </location>
</feature>
<dbReference type="InterPro" id="IPR027469">
    <property type="entry name" value="Cation_efflux_TMD_sf"/>
</dbReference>
<dbReference type="AlphaFoldDB" id="A0A2T1EPS7"/>
<evidence type="ECO:0000256" key="3">
    <source>
        <dbReference type="ARBA" id="ARBA00022448"/>
    </source>
</evidence>
<evidence type="ECO:0000256" key="4">
    <source>
        <dbReference type="ARBA" id="ARBA00022692"/>
    </source>
</evidence>
<proteinExistence type="inferred from homology"/>
<comment type="caution">
    <text evidence="11">The sequence shown here is derived from an EMBL/GenBank/DDBJ whole genome shotgun (WGS) entry which is preliminary data.</text>
</comment>
<feature type="transmembrane region" description="Helical" evidence="8">
    <location>
        <begin position="136"/>
        <end position="159"/>
    </location>
</feature>
<dbReference type="EMBL" id="PVWK01000012">
    <property type="protein sequence ID" value="PSB34668.1"/>
    <property type="molecule type" value="Genomic_DNA"/>
</dbReference>
<feature type="domain" description="Cation efflux protein cytoplasmic" evidence="10">
    <location>
        <begin position="239"/>
        <end position="307"/>
    </location>
</feature>
<gene>
    <name evidence="11" type="ORF">C7B82_01810</name>
</gene>
<comment type="subcellular location">
    <subcellularLocation>
        <location evidence="1">Membrane</location>
        <topology evidence="1">Multi-pass membrane protein</topology>
    </subcellularLocation>
</comment>
<keyword evidence="6" id="KW-0406">Ion transport</keyword>
<dbReference type="SUPFAM" id="SSF161111">
    <property type="entry name" value="Cation efflux protein transmembrane domain-like"/>
    <property type="match status" value="1"/>
</dbReference>
<dbReference type="InterPro" id="IPR027470">
    <property type="entry name" value="Cation_efflux_CTD"/>
</dbReference>
<dbReference type="Gene3D" id="1.20.1510.10">
    <property type="entry name" value="Cation efflux protein transmembrane domain"/>
    <property type="match status" value="1"/>
</dbReference>
<dbReference type="Pfam" id="PF01545">
    <property type="entry name" value="Cation_efflux"/>
    <property type="match status" value="1"/>
</dbReference>
<reference evidence="12" key="1">
    <citation type="submission" date="2018-02" db="EMBL/GenBank/DDBJ databases">
        <authorList>
            <person name="Moore K."/>
            <person name="Momper L."/>
        </authorList>
    </citation>
    <scope>NUCLEOTIDE SEQUENCE [LARGE SCALE GENOMIC DNA]</scope>
    <source>
        <strain evidence="12">ULC18</strain>
    </source>
</reference>
<feature type="transmembrane region" description="Helical" evidence="8">
    <location>
        <begin position="38"/>
        <end position="59"/>
    </location>
</feature>
<dbReference type="RefSeq" id="WP_106254611.1">
    <property type="nucleotide sequence ID" value="NZ_CAWNSW010000025.1"/>
</dbReference>
<dbReference type="Pfam" id="PF16916">
    <property type="entry name" value="ZT_dimer"/>
    <property type="match status" value="1"/>
</dbReference>
<accession>A0A2T1EPS7</accession>
<keyword evidence="7 8" id="KW-0472">Membrane</keyword>
<evidence type="ECO:0000259" key="10">
    <source>
        <dbReference type="Pfam" id="PF16916"/>
    </source>
</evidence>
<evidence type="ECO:0000256" key="5">
    <source>
        <dbReference type="ARBA" id="ARBA00022989"/>
    </source>
</evidence>
<keyword evidence="12" id="KW-1185">Reference proteome</keyword>
<dbReference type="Proteomes" id="UP000239576">
    <property type="component" value="Unassembled WGS sequence"/>
</dbReference>
<dbReference type="PANTHER" id="PTHR11562">
    <property type="entry name" value="CATION EFFLUX PROTEIN/ ZINC TRANSPORTER"/>
    <property type="match status" value="1"/>
</dbReference>
<dbReference type="GO" id="GO:0005886">
    <property type="term" value="C:plasma membrane"/>
    <property type="evidence" value="ECO:0007669"/>
    <property type="project" value="TreeGrafter"/>
</dbReference>
<dbReference type="InterPro" id="IPR050681">
    <property type="entry name" value="CDF/SLC30A"/>
</dbReference>
<evidence type="ECO:0000313" key="11">
    <source>
        <dbReference type="EMBL" id="PSB34668.1"/>
    </source>
</evidence>
<dbReference type="OrthoDB" id="9809646at2"/>
<evidence type="ECO:0000259" key="9">
    <source>
        <dbReference type="Pfam" id="PF01545"/>
    </source>
</evidence>
<dbReference type="GO" id="GO:0005385">
    <property type="term" value="F:zinc ion transmembrane transporter activity"/>
    <property type="evidence" value="ECO:0007669"/>
    <property type="project" value="TreeGrafter"/>
</dbReference>
<keyword evidence="3" id="KW-0813">Transport</keyword>
<dbReference type="PANTHER" id="PTHR11562:SF17">
    <property type="entry name" value="RE54080P-RELATED"/>
    <property type="match status" value="1"/>
</dbReference>
<dbReference type="InterPro" id="IPR058533">
    <property type="entry name" value="Cation_efflux_TM"/>
</dbReference>
<name>A0A2T1EPS7_9CYAN</name>
<evidence type="ECO:0000256" key="2">
    <source>
        <dbReference type="ARBA" id="ARBA00008873"/>
    </source>
</evidence>
<feature type="transmembrane region" description="Helical" evidence="8">
    <location>
        <begin position="101"/>
        <end position="124"/>
    </location>
</feature>
<evidence type="ECO:0000256" key="6">
    <source>
        <dbReference type="ARBA" id="ARBA00023065"/>
    </source>
</evidence>
<comment type="similarity">
    <text evidence="2">Belongs to the cation diffusion facilitator (CDF) transporter (TC 2.A.4) family. SLC30A subfamily.</text>
</comment>
<organism evidence="11 12">
    <name type="scientific">Stenomitos frigidus ULC18</name>
    <dbReference type="NCBI Taxonomy" id="2107698"/>
    <lineage>
        <taxon>Bacteria</taxon>
        <taxon>Bacillati</taxon>
        <taxon>Cyanobacteriota</taxon>
        <taxon>Cyanophyceae</taxon>
        <taxon>Leptolyngbyales</taxon>
        <taxon>Leptolyngbyaceae</taxon>
        <taxon>Stenomitos</taxon>
    </lineage>
</organism>
<feature type="transmembrane region" description="Helical" evidence="8">
    <location>
        <begin position="71"/>
        <end position="89"/>
    </location>
</feature>
<evidence type="ECO:0000256" key="7">
    <source>
        <dbReference type="ARBA" id="ARBA00023136"/>
    </source>
</evidence>